<reference evidence="4" key="2">
    <citation type="submission" date="2025-04" db="UniProtKB">
        <authorList>
            <consortium name="RefSeq"/>
        </authorList>
    </citation>
    <scope>IDENTIFICATION</scope>
    <source>
        <strain evidence="4">DH4</strain>
        <tissue evidence="4">Whole body</tissue>
    </source>
</reference>
<dbReference type="Proteomes" id="UP000005203">
    <property type="component" value="Linkage group LG14"/>
</dbReference>
<reference evidence="2" key="1">
    <citation type="submission" date="2021-01" db="UniProtKB">
        <authorList>
            <consortium name="EnsemblMetazoa"/>
        </authorList>
    </citation>
    <scope>IDENTIFICATION</scope>
    <source>
        <strain evidence="2">DH4</strain>
    </source>
</reference>
<evidence type="ECO:0000313" key="4">
    <source>
        <dbReference type="RefSeq" id="XP_006565835.2"/>
    </source>
</evidence>
<dbReference type="OrthoDB" id="7532029at2759"/>
<organism evidence="2">
    <name type="scientific">Apis mellifera</name>
    <name type="common">Honeybee</name>
    <dbReference type="NCBI Taxonomy" id="7460"/>
    <lineage>
        <taxon>Eukaryota</taxon>
        <taxon>Metazoa</taxon>
        <taxon>Ecdysozoa</taxon>
        <taxon>Arthropoda</taxon>
        <taxon>Hexapoda</taxon>
        <taxon>Insecta</taxon>
        <taxon>Pterygota</taxon>
        <taxon>Neoptera</taxon>
        <taxon>Endopterygota</taxon>
        <taxon>Hymenoptera</taxon>
        <taxon>Apocrita</taxon>
        <taxon>Aculeata</taxon>
        <taxon>Apoidea</taxon>
        <taxon>Anthophila</taxon>
        <taxon>Apidae</taxon>
        <taxon>Apis</taxon>
    </lineage>
</organism>
<feature type="compositionally biased region" description="Acidic residues" evidence="1">
    <location>
        <begin position="12"/>
        <end position="35"/>
    </location>
</feature>
<feature type="compositionally biased region" description="Basic and acidic residues" evidence="1">
    <location>
        <begin position="36"/>
        <end position="56"/>
    </location>
</feature>
<name>A0A7M7GY64_APIME</name>
<evidence type="ECO:0000313" key="2">
    <source>
        <dbReference type="EnsemblMetazoa" id="XP_006565835"/>
    </source>
</evidence>
<dbReference type="RefSeq" id="XP_006565835.2">
    <property type="nucleotide sequence ID" value="XM_006565772.3"/>
</dbReference>
<accession>A0A8B6Z3G4</accession>
<dbReference type="EnsemblMetazoa" id="XM_006565772">
    <property type="protein sequence ID" value="XP_006565835"/>
    <property type="gene ID" value="LOC100577632"/>
</dbReference>
<gene>
    <name evidence="4" type="primary">LOC100577632</name>
</gene>
<evidence type="ECO:0000256" key="1">
    <source>
        <dbReference type="SAM" id="MobiDB-lite"/>
    </source>
</evidence>
<keyword evidence="3" id="KW-1185">Reference proteome</keyword>
<feature type="region of interest" description="Disordered" evidence="1">
    <location>
        <begin position="1"/>
        <end position="58"/>
    </location>
</feature>
<dbReference type="AlphaFoldDB" id="A0A7M7GY64"/>
<dbReference type="GeneID" id="100577632"/>
<accession>A0A7M7GY64</accession>
<proteinExistence type="predicted"/>
<sequence>MNWKHGSYRVEEDGDEEKEEDDDDDDDDDDDEEDGGDRGDEHGYDRGNDNEDRRDTSLNSDASHCVVMCCHSYFIEKLISPFSKHAPISVCETQSLNNNSS</sequence>
<evidence type="ECO:0000313" key="3">
    <source>
        <dbReference type="Proteomes" id="UP000005203"/>
    </source>
</evidence>
<protein>
    <submittedName>
        <fullName evidence="4">Trigger factor isoform X3</fullName>
    </submittedName>
</protein>